<protein>
    <submittedName>
        <fullName evidence="2">Uncharacterized protein</fullName>
    </submittedName>
</protein>
<gene>
    <name evidence="2" type="ORF">ANN_20821</name>
</gene>
<dbReference type="Proteomes" id="UP001148838">
    <property type="component" value="Unassembled WGS sequence"/>
</dbReference>
<sequence>MGESRNAYRVLVGRPAGKRHLGRPRRRREDDIKMDLREVGYDGRDWINLAQDRDQCRAYVRAAMNLRIEHGTNLNGRKLTSLRLADNIILFTESANELTKMLEDLNNVSQEADVVINLRKAKRPQRLKRKWGGHICRFNMTKWALKTMWDPRMERGTSEGHAYVGWTSSERRHVDSGPKQLNSEHPTYSLKKGG</sequence>
<organism evidence="2 3">
    <name type="scientific">Periplaneta americana</name>
    <name type="common">American cockroach</name>
    <name type="synonym">Blatta americana</name>
    <dbReference type="NCBI Taxonomy" id="6978"/>
    <lineage>
        <taxon>Eukaryota</taxon>
        <taxon>Metazoa</taxon>
        <taxon>Ecdysozoa</taxon>
        <taxon>Arthropoda</taxon>
        <taxon>Hexapoda</taxon>
        <taxon>Insecta</taxon>
        <taxon>Pterygota</taxon>
        <taxon>Neoptera</taxon>
        <taxon>Polyneoptera</taxon>
        <taxon>Dictyoptera</taxon>
        <taxon>Blattodea</taxon>
        <taxon>Blattoidea</taxon>
        <taxon>Blattidae</taxon>
        <taxon>Blattinae</taxon>
        <taxon>Periplaneta</taxon>
    </lineage>
</organism>
<feature type="region of interest" description="Disordered" evidence="1">
    <location>
        <begin position="169"/>
        <end position="194"/>
    </location>
</feature>
<evidence type="ECO:0000313" key="2">
    <source>
        <dbReference type="EMBL" id="KAJ4432205.1"/>
    </source>
</evidence>
<evidence type="ECO:0000256" key="1">
    <source>
        <dbReference type="SAM" id="MobiDB-lite"/>
    </source>
</evidence>
<name>A0ABQ8SDT6_PERAM</name>
<comment type="caution">
    <text evidence="2">The sequence shown here is derived from an EMBL/GenBank/DDBJ whole genome shotgun (WGS) entry which is preliminary data.</text>
</comment>
<reference evidence="2 3" key="1">
    <citation type="journal article" date="2022" name="Allergy">
        <title>Genome assembly and annotation of Periplaneta americana reveal a comprehensive cockroach allergen profile.</title>
        <authorList>
            <person name="Wang L."/>
            <person name="Xiong Q."/>
            <person name="Saelim N."/>
            <person name="Wang L."/>
            <person name="Nong W."/>
            <person name="Wan A.T."/>
            <person name="Shi M."/>
            <person name="Liu X."/>
            <person name="Cao Q."/>
            <person name="Hui J.H.L."/>
            <person name="Sookrung N."/>
            <person name="Leung T.F."/>
            <person name="Tungtrongchitr A."/>
            <person name="Tsui S.K.W."/>
        </authorList>
    </citation>
    <scope>NUCLEOTIDE SEQUENCE [LARGE SCALE GENOMIC DNA]</scope>
    <source>
        <strain evidence="2">PWHHKU_190912</strain>
    </source>
</reference>
<keyword evidence="3" id="KW-1185">Reference proteome</keyword>
<proteinExistence type="predicted"/>
<evidence type="ECO:0000313" key="3">
    <source>
        <dbReference type="Proteomes" id="UP001148838"/>
    </source>
</evidence>
<accession>A0ABQ8SDT6</accession>
<dbReference type="EMBL" id="JAJSOF020000029">
    <property type="protein sequence ID" value="KAJ4432205.1"/>
    <property type="molecule type" value="Genomic_DNA"/>
</dbReference>